<organism evidence="1">
    <name type="scientific">Megavirus baoshan</name>
    <dbReference type="NCBI Taxonomy" id="2496520"/>
    <lineage>
        <taxon>Viruses</taxon>
        <taxon>Varidnaviria</taxon>
        <taxon>Bamfordvirae</taxon>
        <taxon>Nucleocytoviricota</taxon>
        <taxon>Megaviricetes</taxon>
        <taxon>Imitervirales</taxon>
        <taxon>Mimiviridae</taxon>
        <taxon>Megamimivirinae</taxon>
        <taxon>Megavirus</taxon>
        <taxon>Megavirus baoshanense</taxon>
    </lineage>
</organism>
<reference evidence="1" key="1">
    <citation type="submission" date="2018-03" db="EMBL/GenBank/DDBJ databases">
        <title>Draft genome sequences of Megaviruse, new member of the family Mimiviridae isolated from water in Shanghai, China.</title>
        <authorList>
            <person name="Xia Y."/>
        </authorList>
    </citation>
    <scope>NUCLEOTIDE SEQUENCE</scope>
    <source>
        <strain evidence="1">SH</strain>
    </source>
</reference>
<dbReference type="GeneID" id="80525952"/>
<dbReference type="RefSeq" id="YP_010788657.1">
    <property type="nucleotide sequence ID" value="NC_075367.1"/>
</dbReference>
<dbReference type="KEGG" id="vg:80525952"/>
<accession>A0A3S8UWI5</accession>
<evidence type="ECO:0008006" key="2">
    <source>
        <dbReference type="Google" id="ProtNLM"/>
    </source>
</evidence>
<proteinExistence type="predicted"/>
<evidence type="ECO:0000313" key="1">
    <source>
        <dbReference type="EMBL" id="AZL89165.1"/>
    </source>
</evidence>
<dbReference type="InterPro" id="IPR036770">
    <property type="entry name" value="Ankyrin_rpt-contain_sf"/>
</dbReference>
<dbReference type="EMBL" id="MH046811">
    <property type="protein sequence ID" value="AZL89165.1"/>
    <property type="molecule type" value="Genomic_DNA"/>
</dbReference>
<sequence length="441" mass="51858">MYYSIIDQNYDTDHEIHAALLSDLNDLLENKCTQYKSSLQLVEVIPLIDDNINIRKTMVNYKIVYIKYYKIGTCLNLFDLNTIIYFQQSEFKFLLYDYSFIMASLKSSNLQLINLLLDIWQQDNITDYKKNIIMDYKYIINLISRDYISLFDHQYVDKMFIEPKSNVTILEYIFINAFYKIDNIDVLNLIYGKGIDIEPFGYQLMAIACNRNSVISIDYLMNLLSDIPDNANDILKIAATNCDINIVQHLVNIGVPYKIFDVDIVSKITRYIEIENILKYILDLGATSEARSEMFSFFLKKNTEINTINHLLNLGVNLKWNNYSCIRTCILYKHNDMAKYLIDLVETGNYTDFEPHDLINHAIFSVNIYMIDFLMDKYNLEVNIHYLSSCIYRLKIEDEINFVNLLKKIQYSLDYKVFLSNAKINGKQIIVDYLSQYVVPE</sequence>
<dbReference type="Gene3D" id="1.25.40.20">
    <property type="entry name" value="Ankyrin repeat-containing domain"/>
    <property type="match status" value="1"/>
</dbReference>
<protein>
    <recommendedName>
        <fullName evidence="2">Ankyrin repeat protein</fullName>
    </recommendedName>
</protein>
<name>A0A3S8UWI5_9VIRU</name>
<dbReference type="SUPFAM" id="SSF48403">
    <property type="entry name" value="Ankyrin repeat"/>
    <property type="match status" value="1"/>
</dbReference>